<comment type="caution">
    <text evidence="3">The sequence shown here is derived from an EMBL/GenBank/DDBJ whole genome shotgun (WGS) entry which is preliminary data.</text>
</comment>
<dbReference type="GO" id="GO:0005737">
    <property type="term" value="C:cytoplasm"/>
    <property type="evidence" value="ECO:0007669"/>
    <property type="project" value="TreeGrafter"/>
</dbReference>
<evidence type="ECO:0000259" key="2">
    <source>
        <dbReference type="PROSITE" id="PS50866"/>
    </source>
</evidence>
<dbReference type="InterPro" id="IPR011074">
    <property type="entry name" value="CRAL/TRIO_N_dom"/>
</dbReference>
<dbReference type="PANTHER" id="PTHR23324">
    <property type="entry name" value="SEC14 RELATED PROTEIN"/>
    <property type="match status" value="1"/>
</dbReference>
<dbReference type="SUPFAM" id="SSF46938">
    <property type="entry name" value="CRAL/TRIO N-terminal domain"/>
    <property type="match status" value="1"/>
</dbReference>
<protein>
    <recommendedName>
        <fullName evidence="5">Phosphatidylinositol transfer protein sec14</fullName>
    </recommendedName>
</protein>
<dbReference type="CDD" id="cd00170">
    <property type="entry name" value="SEC14"/>
    <property type="match status" value="1"/>
</dbReference>
<feature type="domain" description="CRAL-TRIO" evidence="1">
    <location>
        <begin position="69"/>
        <end position="243"/>
    </location>
</feature>
<dbReference type="SUPFAM" id="SSF52087">
    <property type="entry name" value="CRAL/TRIO domain"/>
    <property type="match status" value="1"/>
</dbReference>
<reference evidence="3 4" key="1">
    <citation type="journal article" date="2023" name="Arcadia Sci">
        <title>De novo assembly of a long-read Amblyomma americanum tick genome.</title>
        <authorList>
            <person name="Chou S."/>
            <person name="Poskanzer K.E."/>
            <person name="Rollins M."/>
            <person name="Thuy-Boun P.S."/>
        </authorList>
    </citation>
    <scope>NUCLEOTIDE SEQUENCE [LARGE SCALE GENOMIC DNA]</scope>
    <source>
        <strain evidence="3">F_SG_1</strain>
        <tissue evidence="3">Salivary glands</tissue>
    </source>
</reference>
<dbReference type="InterPro" id="IPR036273">
    <property type="entry name" value="CRAL/TRIO_N_dom_sf"/>
</dbReference>
<evidence type="ECO:0000313" key="4">
    <source>
        <dbReference type="Proteomes" id="UP001321473"/>
    </source>
</evidence>
<dbReference type="InterPro" id="IPR036865">
    <property type="entry name" value="CRAL-TRIO_dom_sf"/>
</dbReference>
<dbReference type="PRINTS" id="PR00180">
    <property type="entry name" value="CRETINALDHBP"/>
</dbReference>
<dbReference type="Gene3D" id="2.60.120.680">
    <property type="entry name" value="GOLD domain"/>
    <property type="match status" value="1"/>
</dbReference>
<dbReference type="PROSITE" id="PS50191">
    <property type="entry name" value="CRAL_TRIO"/>
    <property type="match status" value="1"/>
</dbReference>
<name>A0AAQ4DSK4_AMBAM</name>
<dbReference type="InterPro" id="IPR001251">
    <property type="entry name" value="CRAL-TRIO_dom"/>
</dbReference>
<evidence type="ECO:0000259" key="1">
    <source>
        <dbReference type="PROSITE" id="PS50191"/>
    </source>
</evidence>
<dbReference type="PANTHER" id="PTHR23324:SF83">
    <property type="entry name" value="SEC14-LIKE PROTEIN 2"/>
    <property type="match status" value="1"/>
</dbReference>
<gene>
    <name evidence="3" type="ORF">V5799_031952</name>
</gene>
<dbReference type="PROSITE" id="PS50866">
    <property type="entry name" value="GOLD"/>
    <property type="match status" value="1"/>
</dbReference>
<dbReference type="InterPro" id="IPR009038">
    <property type="entry name" value="GOLD_dom"/>
</dbReference>
<organism evidence="3 4">
    <name type="scientific">Amblyomma americanum</name>
    <name type="common">Lone star tick</name>
    <dbReference type="NCBI Taxonomy" id="6943"/>
    <lineage>
        <taxon>Eukaryota</taxon>
        <taxon>Metazoa</taxon>
        <taxon>Ecdysozoa</taxon>
        <taxon>Arthropoda</taxon>
        <taxon>Chelicerata</taxon>
        <taxon>Arachnida</taxon>
        <taxon>Acari</taxon>
        <taxon>Parasitiformes</taxon>
        <taxon>Ixodida</taxon>
        <taxon>Ixodoidea</taxon>
        <taxon>Ixodidae</taxon>
        <taxon>Amblyomminae</taxon>
        <taxon>Amblyomma</taxon>
    </lineage>
</organism>
<evidence type="ECO:0008006" key="5">
    <source>
        <dbReference type="Google" id="ProtNLM"/>
    </source>
</evidence>
<dbReference type="Proteomes" id="UP001321473">
    <property type="component" value="Unassembled WGS sequence"/>
</dbReference>
<feature type="domain" description="GOLD" evidence="2">
    <location>
        <begin position="273"/>
        <end position="370"/>
    </location>
</feature>
<dbReference type="Pfam" id="PF03765">
    <property type="entry name" value="CRAL_TRIO_N"/>
    <property type="match status" value="1"/>
</dbReference>
<proteinExistence type="predicted"/>
<accession>A0AAQ4DSK4</accession>
<dbReference type="EMBL" id="JARKHS020027351">
    <property type="protein sequence ID" value="KAK8765444.1"/>
    <property type="molecule type" value="Genomic_DNA"/>
</dbReference>
<dbReference type="InterPro" id="IPR051064">
    <property type="entry name" value="SEC14/CRAL-TRIO_domain"/>
</dbReference>
<dbReference type="Pfam" id="PF00650">
    <property type="entry name" value="CRAL_TRIO"/>
    <property type="match status" value="1"/>
</dbReference>
<sequence>MCWRSTAVIGDHFREAVADVKRPTDTDAFLLRWLRARDFDVAKAERMYRQDLKWRKENGIDDMLHSYEPSEIVKETYPGGILYPCKDGRPMWMLPAGVDFAAFIAALTPAVVIRHCIYLMEYTESIKRSASKELDHEIHSHYMVIDMEKFSLRNIYSWQAVKTLTNVLQVMEANFPECLEKCIIINSPSFFPMMWKLVRPFLTDRTSSKVEVCGKDGWKERLLCIIDAEHLPVHWGGNMMGPGNDPQCRHKVNFGGRFEEGVDLMESSVFGESDAQLQTISRRDRWELPVTVDKAGVWISWRFQTASGDLAFGLRSNSGEYLVPLRRLEACCHIPQEGSWLCDTPGTYVLEFDNSYSWITDKKIAYFVKVHSSEEITSL</sequence>
<dbReference type="SMART" id="SM01100">
    <property type="entry name" value="CRAL_TRIO_N"/>
    <property type="match status" value="1"/>
</dbReference>
<keyword evidence="4" id="KW-1185">Reference proteome</keyword>
<dbReference type="SMART" id="SM00516">
    <property type="entry name" value="SEC14"/>
    <property type="match status" value="1"/>
</dbReference>
<dbReference type="SUPFAM" id="SSF101576">
    <property type="entry name" value="Supernatant protein factor (SPF), C-terminal domain"/>
    <property type="match status" value="1"/>
</dbReference>
<evidence type="ECO:0000313" key="3">
    <source>
        <dbReference type="EMBL" id="KAK8765444.1"/>
    </source>
</evidence>
<dbReference type="AlphaFoldDB" id="A0AAQ4DSK4"/>
<dbReference type="Gene3D" id="3.40.525.10">
    <property type="entry name" value="CRAL-TRIO lipid binding domain"/>
    <property type="match status" value="1"/>
</dbReference>
<dbReference type="InterPro" id="IPR036598">
    <property type="entry name" value="GOLD_dom_sf"/>
</dbReference>